<dbReference type="Pfam" id="PF00589">
    <property type="entry name" value="Phage_integrase"/>
    <property type="match status" value="1"/>
</dbReference>
<dbReference type="InterPro" id="IPR050808">
    <property type="entry name" value="Phage_Integrase"/>
</dbReference>
<evidence type="ECO:0000259" key="5">
    <source>
        <dbReference type="PROSITE" id="PS51898"/>
    </source>
</evidence>
<dbReference type="Gene3D" id="1.10.150.130">
    <property type="match status" value="1"/>
</dbReference>
<organism evidence="6 7">
    <name type="scientific">Lichenicoccus roseus</name>
    <dbReference type="NCBI Taxonomy" id="2683649"/>
    <lineage>
        <taxon>Bacteria</taxon>
        <taxon>Pseudomonadati</taxon>
        <taxon>Pseudomonadota</taxon>
        <taxon>Alphaproteobacteria</taxon>
        <taxon>Acetobacterales</taxon>
        <taxon>Acetobacteraceae</taxon>
        <taxon>Lichenicoccus</taxon>
    </lineage>
</organism>
<dbReference type="Gene3D" id="1.10.443.10">
    <property type="entry name" value="Intergrase catalytic core"/>
    <property type="match status" value="1"/>
</dbReference>
<dbReference type="PROSITE" id="PS51898">
    <property type="entry name" value="TYR_RECOMBINASE"/>
    <property type="match status" value="1"/>
</dbReference>
<evidence type="ECO:0000313" key="7">
    <source>
        <dbReference type="Proteomes" id="UP000305654"/>
    </source>
</evidence>
<dbReference type="GO" id="GO:0006310">
    <property type="term" value="P:DNA recombination"/>
    <property type="evidence" value="ECO:0007669"/>
    <property type="project" value="UniProtKB-KW"/>
</dbReference>
<dbReference type="InterPro" id="IPR002104">
    <property type="entry name" value="Integrase_catalytic"/>
</dbReference>
<comment type="caution">
    <text evidence="6">The sequence shown here is derived from an EMBL/GenBank/DDBJ whole genome shotgun (WGS) entry which is preliminary data.</text>
</comment>
<feature type="domain" description="Tyr recombinase" evidence="5">
    <location>
        <begin position="221"/>
        <end position="398"/>
    </location>
</feature>
<gene>
    <name evidence="6" type="ORF">FE263_12425</name>
</gene>
<sequence>MPRRAAGLTAAKVRTAKPGRYGDGGGLYLLVRSAEARFWLFRYTMPGKKLREAGLGRASGPGAIALAGARQKADELRRLVDTGIDPLEHRKATEAAAVTAAQAAAARVKTFDEVARLYLEAHESGWRNAKHRAQLAMTLREYAGPHIGRLPVAEIETAHVMAVLRPIWHTIPETATRLRGRVEAVLDYAAVHGWRAGANPARWRGHLDKLLPSRTKVRAVKHHTALPWHDLASFIQKLRGRDGMAARALEFAILTAARSGEALGARWSEIDMGAAVWTVPKERMKAGKEHRVPLAPAVLALLRGLLPLRGEEDPSSLVFPGQGGGNSLSVMAMAMTLRRMDYGKFTVHGFRSTFRDWAGETTGHPREVVEAALAHQIGGKVEQAYARGDLFTKRRRLMEDWEAYSTKAPAIVVSLPERRDADVAVS</sequence>
<dbReference type="EMBL" id="VCDI01000003">
    <property type="protein sequence ID" value="TLU72891.1"/>
    <property type="molecule type" value="Genomic_DNA"/>
</dbReference>
<evidence type="ECO:0000313" key="6">
    <source>
        <dbReference type="EMBL" id="TLU72891.1"/>
    </source>
</evidence>
<evidence type="ECO:0000256" key="3">
    <source>
        <dbReference type="ARBA" id="ARBA00023125"/>
    </source>
</evidence>
<dbReference type="OrthoDB" id="7298605at2"/>
<dbReference type="Gene3D" id="3.30.160.390">
    <property type="entry name" value="Integrase, DNA-binding domain"/>
    <property type="match status" value="1"/>
</dbReference>
<dbReference type="InterPro" id="IPR038488">
    <property type="entry name" value="Integrase_DNA-bd_sf"/>
</dbReference>
<dbReference type="InterPro" id="IPR011010">
    <property type="entry name" value="DNA_brk_join_enz"/>
</dbReference>
<accession>A0A5R9JB97</accession>
<keyword evidence="7" id="KW-1185">Reference proteome</keyword>
<comment type="similarity">
    <text evidence="1">Belongs to the 'phage' integrase family.</text>
</comment>
<evidence type="ECO:0000256" key="4">
    <source>
        <dbReference type="ARBA" id="ARBA00023172"/>
    </source>
</evidence>
<keyword evidence="4" id="KW-0233">DNA recombination</keyword>
<keyword evidence="3" id="KW-0238">DNA-binding</keyword>
<dbReference type="Proteomes" id="UP000305654">
    <property type="component" value="Unassembled WGS sequence"/>
</dbReference>
<dbReference type="PANTHER" id="PTHR30629:SF2">
    <property type="entry name" value="PROPHAGE INTEGRASE INTS-RELATED"/>
    <property type="match status" value="1"/>
</dbReference>
<dbReference type="InterPro" id="IPR053876">
    <property type="entry name" value="Phage_int_M"/>
</dbReference>
<dbReference type="CDD" id="cd00801">
    <property type="entry name" value="INT_P4_C"/>
    <property type="match status" value="1"/>
</dbReference>
<reference evidence="6 7" key="1">
    <citation type="submission" date="2019-05" db="EMBL/GenBank/DDBJ databases">
        <authorList>
            <person name="Pankratov T."/>
            <person name="Grouzdev D."/>
        </authorList>
    </citation>
    <scope>NUCLEOTIDE SEQUENCE [LARGE SCALE GENOMIC DNA]</scope>
    <source>
        <strain evidence="6 7">KEBCLARHB70R</strain>
    </source>
</reference>
<dbReference type="Pfam" id="PF22022">
    <property type="entry name" value="Phage_int_M"/>
    <property type="match status" value="1"/>
</dbReference>
<keyword evidence="2" id="KW-0229">DNA integration</keyword>
<dbReference type="InterPro" id="IPR010998">
    <property type="entry name" value="Integrase_recombinase_N"/>
</dbReference>
<dbReference type="SUPFAM" id="SSF56349">
    <property type="entry name" value="DNA breaking-rejoining enzymes"/>
    <property type="match status" value="1"/>
</dbReference>
<dbReference type="GO" id="GO:0015074">
    <property type="term" value="P:DNA integration"/>
    <property type="evidence" value="ECO:0007669"/>
    <property type="project" value="UniProtKB-KW"/>
</dbReference>
<evidence type="ECO:0000256" key="2">
    <source>
        <dbReference type="ARBA" id="ARBA00022908"/>
    </source>
</evidence>
<dbReference type="Pfam" id="PF13356">
    <property type="entry name" value="Arm-DNA-bind_3"/>
    <property type="match status" value="1"/>
</dbReference>
<dbReference type="InterPro" id="IPR025166">
    <property type="entry name" value="Integrase_DNA_bind_dom"/>
</dbReference>
<evidence type="ECO:0000256" key="1">
    <source>
        <dbReference type="ARBA" id="ARBA00008857"/>
    </source>
</evidence>
<protein>
    <submittedName>
        <fullName evidence="6">DUF4102 domain-containing protein</fullName>
    </submittedName>
</protein>
<dbReference type="PANTHER" id="PTHR30629">
    <property type="entry name" value="PROPHAGE INTEGRASE"/>
    <property type="match status" value="1"/>
</dbReference>
<proteinExistence type="inferred from homology"/>
<dbReference type="GO" id="GO:0003677">
    <property type="term" value="F:DNA binding"/>
    <property type="evidence" value="ECO:0007669"/>
    <property type="project" value="UniProtKB-KW"/>
</dbReference>
<name>A0A5R9JB97_9PROT</name>
<dbReference type="AlphaFoldDB" id="A0A5R9JB97"/>
<dbReference type="InterPro" id="IPR013762">
    <property type="entry name" value="Integrase-like_cat_sf"/>
</dbReference>